<evidence type="ECO:0000259" key="4">
    <source>
        <dbReference type="SMART" id="SM00822"/>
    </source>
</evidence>
<dbReference type="GO" id="GO:0016020">
    <property type="term" value="C:membrane"/>
    <property type="evidence" value="ECO:0007669"/>
    <property type="project" value="TreeGrafter"/>
</dbReference>
<dbReference type="SUPFAM" id="SSF51735">
    <property type="entry name" value="NAD(P)-binding Rossmann-fold domains"/>
    <property type="match status" value="1"/>
</dbReference>
<reference evidence="5" key="1">
    <citation type="journal article" date="2014" name="Int. J. Syst. Evol. Microbiol.">
        <title>Complete genome sequence of Corynebacterium casei LMG S-19264T (=DSM 44701T), isolated from a smear-ripened cheese.</title>
        <authorList>
            <consortium name="US DOE Joint Genome Institute (JGI-PGF)"/>
            <person name="Walter F."/>
            <person name="Albersmeier A."/>
            <person name="Kalinowski J."/>
            <person name="Ruckert C."/>
        </authorList>
    </citation>
    <scope>NUCLEOTIDE SEQUENCE</scope>
    <source>
        <strain evidence="5">VKM B-2935</strain>
    </source>
</reference>
<reference evidence="5" key="2">
    <citation type="submission" date="2023-01" db="EMBL/GenBank/DDBJ databases">
        <authorList>
            <person name="Sun Q."/>
            <person name="Evtushenko L."/>
        </authorList>
    </citation>
    <scope>NUCLEOTIDE SEQUENCE</scope>
    <source>
        <strain evidence="5">VKM B-2935</strain>
    </source>
</reference>
<dbReference type="SMART" id="SM00822">
    <property type="entry name" value="PKS_KR"/>
    <property type="match status" value="1"/>
</dbReference>
<dbReference type="PRINTS" id="PR00081">
    <property type="entry name" value="GDHRDH"/>
</dbReference>
<gene>
    <name evidence="5" type="ORF">GCM10017655_40940</name>
</gene>
<dbReference type="AlphaFoldDB" id="A0A9W6NHM2"/>
<dbReference type="Pfam" id="PF00106">
    <property type="entry name" value="adh_short"/>
    <property type="match status" value="1"/>
</dbReference>
<dbReference type="InterPro" id="IPR036291">
    <property type="entry name" value="NAD(P)-bd_dom_sf"/>
</dbReference>
<evidence type="ECO:0000313" key="5">
    <source>
        <dbReference type="EMBL" id="GLK91030.1"/>
    </source>
</evidence>
<dbReference type="InterPro" id="IPR020904">
    <property type="entry name" value="Sc_DH/Rdtase_CS"/>
</dbReference>
<evidence type="ECO:0000256" key="1">
    <source>
        <dbReference type="ARBA" id="ARBA00006484"/>
    </source>
</evidence>
<dbReference type="PROSITE" id="PS00061">
    <property type="entry name" value="ADH_SHORT"/>
    <property type="match status" value="1"/>
</dbReference>
<dbReference type="GO" id="GO:0016491">
    <property type="term" value="F:oxidoreductase activity"/>
    <property type="evidence" value="ECO:0007669"/>
    <property type="project" value="UniProtKB-KW"/>
</dbReference>
<dbReference type="Proteomes" id="UP001143328">
    <property type="component" value="Unassembled WGS sequence"/>
</dbReference>
<protein>
    <submittedName>
        <fullName evidence="5">Acetoin dehydrogenase</fullName>
    </submittedName>
</protein>
<organism evidence="5 6">
    <name type="scientific">Pseudomonas turukhanskensis</name>
    <dbReference type="NCBI Taxonomy" id="1806536"/>
    <lineage>
        <taxon>Bacteria</taxon>
        <taxon>Pseudomonadati</taxon>
        <taxon>Pseudomonadota</taxon>
        <taxon>Gammaproteobacteria</taxon>
        <taxon>Pseudomonadales</taxon>
        <taxon>Pseudomonadaceae</taxon>
        <taxon>Pseudomonas</taxon>
    </lineage>
</organism>
<comment type="caution">
    <text evidence="5">The sequence shown here is derived from an EMBL/GenBank/DDBJ whole genome shotgun (WGS) entry which is preliminary data.</text>
</comment>
<name>A0A9W6NHM2_9PSED</name>
<dbReference type="PANTHER" id="PTHR44196:SF1">
    <property type="entry name" value="DEHYDROGENASE_REDUCTASE SDR FAMILY MEMBER 7B"/>
    <property type="match status" value="1"/>
</dbReference>
<dbReference type="CDD" id="cd05233">
    <property type="entry name" value="SDR_c"/>
    <property type="match status" value="1"/>
</dbReference>
<keyword evidence="6" id="KW-1185">Reference proteome</keyword>
<accession>A0A9W6NHM2</accession>
<dbReference type="EMBL" id="BSFN01000016">
    <property type="protein sequence ID" value="GLK91030.1"/>
    <property type="molecule type" value="Genomic_DNA"/>
</dbReference>
<keyword evidence="2" id="KW-0560">Oxidoreductase</keyword>
<dbReference type="RefSeq" id="WP_271197272.1">
    <property type="nucleotide sequence ID" value="NZ_BSFN01000016.1"/>
</dbReference>
<evidence type="ECO:0000313" key="6">
    <source>
        <dbReference type="Proteomes" id="UP001143328"/>
    </source>
</evidence>
<sequence length="273" mass="29313">MNIDNQVAVLTGAASGIGRALAIVLAERGCHLALVDRDEAGLRQTLAQLPQRGRTFSIHVVDLVDRQAIRDLPSEVLKEHATVHLLINNAGVAAGGTFEQVTEEVFDWVININFRAVVDSTRAFLPILRGNRAPCRIVNISSLFGLVSPPGQAAYSASKFAVRGFSNSLRHELANTPIGVTVVHPGGIATSIATNARAPEGIDPAELARQKKAANKILRMPPAKAAQIIVRGIEGDKGRVIVGTDALVLSLIERLLPVSYWSVIERLMPARPR</sequence>
<dbReference type="Gene3D" id="3.40.50.720">
    <property type="entry name" value="NAD(P)-binding Rossmann-like Domain"/>
    <property type="match status" value="1"/>
</dbReference>
<evidence type="ECO:0000256" key="2">
    <source>
        <dbReference type="ARBA" id="ARBA00023002"/>
    </source>
</evidence>
<dbReference type="InterPro" id="IPR002347">
    <property type="entry name" value="SDR_fam"/>
</dbReference>
<dbReference type="PANTHER" id="PTHR44196">
    <property type="entry name" value="DEHYDROGENASE/REDUCTASE SDR FAMILY MEMBER 7B"/>
    <property type="match status" value="1"/>
</dbReference>
<evidence type="ECO:0000256" key="3">
    <source>
        <dbReference type="RuleBase" id="RU000363"/>
    </source>
</evidence>
<proteinExistence type="inferred from homology"/>
<comment type="similarity">
    <text evidence="1 3">Belongs to the short-chain dehydrogenases/reductases (SDR) family.</text>
</comment>
<feature type="domain" description="Ketoreductase" evidence="4">
    <location>
        <begin position="6"/>
        <end position="191"/>
    </location>
</feature>
<dbReference type="PRINTS" id="PR00080">
    <property type="entry name" value="SDRFAMILY"/>
</dbReference>
<dbReference type="InterPro" id="IPR057326">
    <property type="entry name" value="KR_dom"/>
</dbReference>